<keyword evidence="3" id="KW-0862">Zinc</keyword>
<evidence type="ECO:0000256" key="2">
    <source>
        <dbReference type="PROSITE-ProRule" id="PRU00035"/>
    </source>
</evidence>
<keyword evidence="3" id="KW-0479">Metal-binding</keyword>
<evidence type="ECO:0000313" key="7">
    <source>
        <dbReference type="EMBL" id="KAJ3098221.1"/>
    </source>
</evidence>
<dbReference type="CDD" id="cd00202">
    <property type="entry name" value="ZnF_GATA"/>
    <property type="match status" value="1"/>
</dbReference>
<proteinExistence type="predicted"/>
<dbReference type="SUPFAM" id="SSF57716">
    <property type="entry name" value="Glucocorticoid receptor-like (DNA-binding domain)"/>
    <property type="match status" value="1"/>
</dbReference>
<feature type="domain" description="Bromo" evidence="5">
    <location>
        <begin position="435"/>
        <end position="507"/>
    </location>
</feature>
<feature type="region of interest" description="Disordered" evidence="4">
    <location>
        <begin position="198"/>
        <end position="217"/>
    </location>
</feature>
<dbReference type="Pfam" id="PF00320">
    <property type="entry name" value="GATA"/>
    <property type="match status" value="1"/>
</dbReference>
<dbReference type="GO" id="GO:0000785">
    <property type="term" value="C:chromatin"/>
    <property type="evidence" value="ECO:0007669"/>
    <property type="project" value="TreeGrafter"/>
</dbReference>
<dbReference type="SMART" id="SM00401">
    <property type="entry name" value="ZnF_GATA"/>
    <property type="match status" value="1"/>
</dbReference>
<dbReference type="PANTHER" id="PTHR22880">
    <property type="entry name" value="FALZ-RELATED BROMODOMAIN-CONTAINING PROTEINS"/>
    <property type="match status" value="1"/>
</dbReference>
<dbReference type="GO" id="GO:0006355">
    <property type="term" value="P:regulation of DNA-templated transcription"/>
    <property type="evidence" value="ECO:0007669"/>
    <property type="project" value="InterPro"/>
</dbReference>
<feature type="compositionally biased region" description="Basic and acidic residues" evidence="4">
    <location>
        <begin position="365"/>
        <end position="382"/>
    </location>
</feature>
<evidence type="ECO:0000259" key="5">
    <source>
        <dbReference type="PROSITE" id="PS50014"/>
    </source>
</evidence>
<comment type="caution">
    <text evidence="7">The sequence shown here is derived from an EMBL/GenBank/DDBJ whole genome shotgun (WGS) entry which is preliminary data.</text>
</comment>
<dbReference type="PRINTS" id="PR00503">
    <property type="entry name" value="BROMODOMAIN"/>
</dbReference>
<dbReference type="Pfam" id="PF00439">
    <property type="entry name" value="Bromodomain"/>
    <property type="match status" value="1"/>
</dbReference>
<dbReference type="InterPro" id="IPR001487">
    <property type="entry name" value="Bromodomain"/>
</dbReference>
<dbReference type="Proteomes" id="UP001211907">
    <property type="component" value="Unassembled WGS sequence"/>
</dbReference>
<sequence length="747" mass="81128">MKRWDSNNSSSSSLINGLGDGVDDLVRQYTDAQKDLREAYSIFSEGVTLEIQQTAQYLIQEHQKRIFNLELRWPPIRNYYNTVLSSSTFGSAVAPGSAASSESYYPSVAPPPAIKASTAMTVNSTQAAVAAVKLPVPSQPKPAFSNIPIQSIAPPPSHLNNRNKASFPIWSPNFAAPSVASNSTAMVFGPHQFYNTSLKQQEPQQQSQQKNVPEPRAKQNRNYLHAVHKAQKNYDSAKTLSPQLLGLLPATTRLSSSEQTPETTSNASSIATDVAQRSNSSSSVVLMPSGVTSNSSVQSLAVACSGRLGEEHDDECDGDDDDGDGDATDSDYGGGSVGEKKEGWVVKPTKNPTWSTIQLPSKTTQLDEKRRRGRPRKLEKQHVPITPSPPKKKRVFVGLPAQLPHKIRGTKEGSGFSNTPISVTHFCVEMLLQIKAHMTSIPFLRPVNPVALKIPLYPEVIKHPMDISTIESKLASGKYATIVAYAHDFIQIYENCVLFNGHEHPISLVGAQWKKIVKRQFEELRNFARDEGMDKQICEEMMAMFKTNIGPESVGAGAAAVYDIDGAGYNDTNDSDSGNENPGTFLGGFSHDIVSDGDQYQQHNTHGEQHQHQIISNKLSTKTAFKGKKECSYCFTDTTPTWRHGPAGYHDLCNSCGIQWRHGKILVGLESSNILDASKLQYLPKSIGAGVGSGHDVVADDTGNTGFVNSSSGSSRAKLNEGSVTATAAIDSESDDGYRSPFSVLSN</sequence>
<reference evidence="7" key="1">
    <citation type="submission" date="2020-05" db="EMBL/GenBank/DDBJ databases">
        <title>Phylogenomic resolution of chytrid fungi.</title>
        <authorList>
            <person name="Stajich J.E."/>
            <person name="Amses K."/>
            <person name="Simmons R."/>
            <person name="Seto K."/>
            <person name="Myers J."/>
            <person name="Bonds A."/>
            <person name="Quandt C.A."/>
            <person name="Barry K."/>
            <person name="Liu P."/>
            <person name="Grigoriev I."/>
            <person name="Longcore J.E."/>
            <person name="James T.Y."/>
        </authorList>
    </citation>
    <scope>NUCLEOTIDE SEQUENCE</scope>
    <source>
        <strain evidence="7">JEL0513</strain>
    </source>
</reference>
<dbReference type="Gene3D" id="3.30.50.10">
    <property type="entry name" value="Erythroid Transcription Factor GATA-1, subunit A"/>
    <property type="match status" value="1"/>
</dbReference>
<dbReference type="Gene3D" id="1.20.920.10">
    <property type="entry name" value="Bromodomain-like"/>
    <property type="match status" value="1"/>
</dbReference>
<protein>
    <recommendedName>
        <fullName evidence="9">GATA-type domain-containing protein</fullName>
    </recommendedName>
</protein>
<dbReference type="GO" id="GO:0006338">
    <property type="term" value="P:chromatin remodeling"/>
    <property type="evidence" value="ECO:0007669"/>
    <property type="project" value="TreeGrafter"/>
</dbReference>
<dbReference type="SUPFAM" id="SSF47370">
    <property type="entry name" value="Bromodomain"/>
    <property type="match status" value="1"/>
</dbReference>
<keyword evidence="8" id="KW-1185">Reference proteome</keyword>
<feature type="compositionally biased region" description="Polar residues" evidence="4">
    <location>
        <begin position="350"/>
        <end position="364"/>
    </location>
</feature>
<dbReference type="EMBL" id="JADGJH010002439">
    <property type="protein sequence ID" value="KAJ3098221.1"/>
    <property type="molecule type" value="Genomic_DNA"/>
</dbReference>
<evidence type="ECO:0000259" key="6">
    <source>
        <dbReference type="PROSITE" id="PS50114"/>
    </source>
</evidence>
<evidence type="ECO:0000256" key="4">
    <source>
        <dbReference type="SAM" id="MobiDB-lite"/>
    </source>
</evidence>
<feature type="compositionally biased region" description="Polar residues" evidence="4">
    <location>
        <begin position="253"/>
        <end position="271"/>
    </location>
</feature>
<accession>A0AAD5STG6</accession>
<evidence type="ECO:0000313" key="8">
    <source>
        <dbReference type="Proteomes" id="UP001211907"/>
    </source>
</evidence>
<dbReference type="InterPro" id="IPR036427">
    <property type="entry name" value="Bromodomain-like_sf"/>
</dbReference>
<feature type="region of interest" description="Disordered" evidence="4">
    <location>
        <begin position="308"/>
        <end position="391"/>
    </location>
</feature>
<dbReference type="InterPro" id="IPR000679">
    <property type="entry name" value="Znf_GATA"/>
</dbReference>
<evidence type="ECO:0008006" key="9">
    <source>
        <dbReference type="Google" id="ProtNLM"/>
    </source>
</evidence>
<feature type="compositionally biased region" description="Acidic residues" evidence="4">
    <location>
        <begin position="311"/>
        <end position="329"/>
    </location>
</feature>
<dbReference type="SMART" id="SM00297">
    <property type="entry name" value="BROMO"/>
    <property type="match status" value="1"/>
</dbReference>
<dbReference type="InterPro" id="IPR013088">
    <property type="entry name" value="Znf_NHR/GATA"/>
</dbReference>
<evidence type="ECO:0000256" key="3">
    <source>
        <dbReference type="PROSITE-ProRule" id="PRU00094"/>
    </source>
</evidence>
<keyword evidence="3" id="KW-0863">Zinc-finger</keyword>
<dbReference type="GO" id="GO:0008270">
    <property type="term" value="F:zinc ion binding"/>
    <property type="evidence" value="ECO:0007669"/>
    <property type="project" value="UniProtKB-KW"/>
</dbReference>
<organism evidence="7 8">
    <name type="scientific">Physocladia obscura</name>
    <dbReference type="NCBI Taxonomy" id="109957"/>
    <lineage>
        <taxon>Eukaryota</taxon>
        <taxon>Fungi</taxon>
        <taxon>Fungi incertae sedis</taxon>
        <taxon>Chytridiomycota</taxon>
        <taxon>Chytridiomycota incertae sedis</taxon>
        <taxon>Chytridiomycetes</taxon>
        <taxon>Chytridiales</taxon>
        <taxon>Chytriomycetaceae</taxon>
        <taxon>Physocladia</taxon>
    </lineage>
</organism>
<evidence type="ECO:0000256" key="1">
    <source>
        <dbReference type="ARBA" id="ARBA00023117"/>
    </source>
</evidence>
<feature type="compositionally biased region" description="Low complexity" evidence="4">
    <location>
        <begin position="200"/>
        <end position="209"/>
    </location>
</feature>
<dbReference type="InterPro" id="IPR050935">
    <property type="entry name" value="Bromo_chromatin_reader"/>
</dbReference>
<dbReference type="PROSITE" id="PS50114">
    <property type="entry name" value="GATA_ZN_FINGER_2"/>
    <property type="match status" value="1"/>
</dbReference>
<dbReference type="PROSITE" id="PS50014">
    <property type="entry name" value="BROMODOMAIN_2"/>
    <property type="match status" value="1"/>
</dbReference>
<feature type="compositionally biased region" description="Low complexity" evidence="4">
    <location>
        <begin position="274"/>
        <end position="291"/>
    </location>
</feature>
<feature type="domain" description="GATA-type" evidence="6">
    <location>
        <begin position="625"/>
        <end position="661"/>
    </location>
</feature>
<gene>
    <name evidence="7" type="ORF">HK100_005146</name>
</gene>
<dbReference type="PANTHER" id="PTHR22880:SF225">
    <property type="entry name" value="BROMODOMAIN-CONTAINING PROTEIN BET-1-RELATED"/>
    <property type="match status" value="1"/>
</dbReference>
<keyword evidence="1 2" id="KW-0103">Bromodomain</keyword>
<dbReference type="AlphaFoldDB" id="A0AAD5STG6"/>
<name>A0AAD5STG6_9FUNG</name>
<dbReference type="GO" id="GO:0043565">
    <property type="term" value="F:sequence-specific DNA binding"/>
    <property type="evidence" value="ECO:0007669"/>
    <property type="project" value="InterPro"/>
</dbReference>
<feature type="region of interest" description="Disordered" evidence="4">
    <location>
        <begin position="253"/>
        <end position="296"/>
    </location>
</feature>
<dbReference type="GO" id="GO:0005634">
    <property type="term" value="C:nucleus"/>
    <property type="evidence" value="ECO:0007669"/>
    <property type="project" value="TreeGrafter"/>
</dbReference>